<keyword evidence="2 9" id="KW-0963">Cytoplasm</keyword>
<dbReference type="PIRSF" id="PIRSF000722">
    <property type="entry name" value="Acetate_prop_kin"/>
    <property type="match status" value="1"/>
</dbReference>
<feature type="binding site" evidence="9">
    <location>
        <position position="7"/>
    </location>
    <ligand>
        <name>Mg(2+)</name>
        <dbReference type="ChEBI" id="CHEBI:18420"/>
    </ligand>
</feature>
<evidence type="ECO:0000256" key="7">
    <source>
        <dbReference type="ARBA" id="ARBA00022840"/>
    </source>
</evidence>
<feature type="active site" description="Proton donor/acceptor" evidence="9">
    <location>
        <position position="143"/>
    </location>
</feature>
<accession>A0A851GNR1</accession>
<comment type="caution">
    <text evidence="9">Lacks conserved residue(s) required for the propagation of feature annotation.</text>
</comment>
<keyword evidence="8 9" id="KW-0460">Magnesium</keyword>
<feature type="binding site" evidence="9">
    <location>
        <begin position="278"/>
        <end position="280"/>
    </location>
    <ligand>
        <name>ATP</name>
        <dbReference type="ChEBI" id="CHEBI:30616"/>
    </ligand>
</feature>
<dbReference type="Pfam" id="PF00871">
    <property type="entry name" value="Acetate_kinase"/>
    <property type="match status" value="1"/>
</dbReference>
<feature type="site" description="Transition state stabilizer" evidence="9">
    <location>
        <position position="236"/>
    </location>
</feature>
<dbReference type="GO" id="GO:0008776">
    <property type="term" value="F:acetate kinase activity"/>
    <property type="evidence" value="ECO:0007669"/>
    <property type="project" value="UniProtKB-UniRule"/>
</dbReference>
<dbReference type="InterPro" id="IPR000890">
    <property type="entry name" value="Aliphatic_acid_kin_short-chain"/>
</dbReference>
<dbReference type="PROSITE" id="PS01076">
    <property type="entry name" value="ACETATE_KINASE_2"/>
    <property type="match status" value="1"/>
</dbReference>
<dbReference type="InterPro" id="IPR023865">
    <property type="entry name" value="Aliphatic_acid_kinase_CS"/>
</dbReference>
<evidence type="ECO:0000313" key="11">
    <source>
        <dbReference type="EMBL" id="NWK56765.1"/>
    </source>
</evidence>
<protein>
    <recommendedName>
        <fullName evidence="9">Acetate kinase</fullName>
        <ecNumber evidence="9">2.7.2.1</ecNumber>
    </recommendedName>
    <alternativeName>
        <fullName evidence="9">Acetokinase</fullName>
    </alternativeName>
</protein>
<keyword evidence="6 9" id="KW-0418">Kinase</keyword>
<keyword evidence="7 9" id="KW-0067">ATP-binding</keyword>
<evidence type="ECO:0000256" key="10">
    <source>
        <dbReference type="RuleBase" id="RU003835"/>
    </source>
</evidence>
<dbReference type="RefSeq" id="WP_178933566.1">
    <property type="nucleotide sequence ID" value="NZ_JACBAZ010000006.1"/>
</dbReference>
<dbReference type="HAMAP" id="MF_00020">
    <property type="entry name" value="Acetate_kinase"/>
    <property type="match status" value="1"/>
</dbReference>
<dbReference type="SUPFAM" id="SSF53067">
    <property type="entry name" value="Actin-like ATPase domain"/>
    <property type="match status" value="2"/>
</dbReference>
<reference evidence="11 12" key="1">
    <citation type="submission" date="2020-07" db="EMBL/GenBank/DDBJ databases">
        <title>Roseicoccus Jingziensis gen. nov., sp. nov., isolated from coastal seawater.</title>
        <authorList>
            <person name="Feng X."/>
        </authorList>
    </citation>
    <scope>NUCLEOTIDE SEQUENCE [LARGE SCALE GENOMIC DNA]</scope>
    <source>
        <strain evidence="11 12">N1E253</strain>
    </source>
</reference>
<evidence type="ECO:0000256" key="5">
    <source>
        <dbReference type="ARBA" id="ARBA00022741"/>
    </source>
</evidence>
<keyword evidence="5 9" id="KW-0547">Nucleotide-binding</keyword>
<comment type="pathway">
    <text evidence="9">Metabolic intermediate biosynthesis; acetyl-CoA biosynthesis; acetyl-CoA from acetate: step 1/2.</text>
</comment>
<keyword evidence="12" id="KW-1185">Reference proteome</keyword>
<dbReference type="GO" id="GO:0005524">
    <property type="term" value="F:ATP binding"/>
    <property type="evidence" value="ECO:0007669"/>
    <property type="project" value="UniProtKB-KW"/>
</dbReference>
<dbReference type="PANTHER" id="PTHR21060">
    <property type="entry name" value="ACETATE KINASE"/>
    <property type="match status" value="1"/>
</dbReference>
<comment type="subunit">
    <text evidence="9">Homodimer.</text>
</comment>
<dbReference type="GO" id="GO:0006085">
    <property type="term" value="P:acetyl-CoA biosynthetic process"/>
    <property type="evidence" value="ECO:0007669"/>
    <property type="project" value="UniProtKB-UniRule"/>
</dbReference>
<evidence type="ECO:0000256" key="6">
    <source>
        <dbReference type="ARBA" id="ARBA00022777"/>
    </source>
</evidence>
<gene>
    <name evidence="9" type="primary">ackA</name>
    <name evidence="11" type="ORF">HW115_14175</name>
</gene>
<dbReference type="NCBIfam" id="TIGR00016">
    <property type="entry name" value="ackA"/>
    <property type="match status" value="1"/>
</dbReference>
<comment type="caution">
    <text evidence="11">The sequence shown here is derived from an EMBL/GenBank/DDBJ whole genome shotgun (WGS) entry which is preliminary data.</text>
</comment>
<evidence type="ECO:0000313" key="12">
    <source>
        <dbReference type="Proteomes" id="UP000557872"/>
    </source>
</evidence>
<dbReference type="Proteomes" id="UP000557872">
    <property type="component" value="Unassembled WGS sequence"/>
</dbReference>
<dbReference type="UniPathway" id="UPA00340">
    <property type="reaction ID" value="UER00458"/>
</dbReference>
<dbReference type="GO" id="GO:0006083">
    <property type="term" value="P:acetate metabolic process"/>
    <property type="evidence" value="ECO:0007669"/>
    <property type="project" value="TreeGrafter"/>
</dbReference>
<evidence type="ECO:0000256" key="4">
    <source>
        <dbReference type="ARBA" id="ARBA00022723"/>
    </source>
</evidence>
<feature type="binding site" evidence="9">
    <location>
        <begin position="326"/>
        <end position="330"/>
    </location>
    <ligand>
        <name>ATP</name>
        <dbReference type="ChEBI" id="CHEBI:30616"/>
    </ligand>
</feature>
<sequence>MLTLVLNTGSSSLRFALYDGSAPEPVTSGMAERLGTPGARLELDLPEQELEIDIPDELHEQALRLAISKLHEHKVLKQQPDAVGHRVVHGGEHFTAPALINDEALQIIESCNHLAPLHNPSGLLGIKVAQQIFPDTPQVAVFDTSFHQTLPEHAYLYAIPREFYSNHGVRRYGFHGSSHGYVAQAAADQLAFPIEQSRIISSHLGNGCSATAILNGKSVDTTMGLTPLEGLVMGTRSGDIDPGLLIFLGEQLNMSIQEISDLLNKQSGLLGLSGQSNDMRTCRKHADDGCHEAAMAVEIFCYRAAKSLAALTVATGGLDTLIFTGGIGENDFRTRARIMEHLQHLGLNIDPERNPNHGKNHRGVITCDDSPATAVVIPTREELMIARLTEQTLHG</sequence>
<dbReference type="InterPro" id="IPR043129">
    <property type="entry name" value="ATPase_NBD"/>
</dbReference>
<keyword evidence="3 9" id="KW-0808">Transferase</keyword>
<comment type="function">
    <text evidence="9">Catalyzes the formation of acetyl phosphate from acetate and ATP. Can also catalyze the reverse reaction.</text>
</comment>
<dbReference type="GO" id="GO:0005829">
    <property type="term" value="C:cytosol"/>
    <property type="evidence" value="ECO:0007669"/>
    <property type="project" value="TreeGrafter"/>
</dbReference>
<organism evidence="11 12">
    <name type="scientific">Oceaniferula marina</name>
    <dbReference type="NCBI Taxonomy" id="2748318"/>
    <lineage>
        <taxon>Bacteria</taxon>
        <taxon>Pseudomonadati</taxon>
        <taxon>Verrucomicrobiota</taxon>
        <taxon>Verrucomicrobiia</taxon>
        <taxon>Verrucomicrobiales</taxon>
        <taxon>Verrucomicrobiaceae</taxon>
        <taxon>Oceaniferula</taxon>
    </lineage>
</organism>
<evidence type="ECO:0000256" key="8">
    <source>
        <dbReference type="ARBA" id="ARBA00022842"/>
    </source>
</evidence>
<evidence type="ECO:0000256" key="9">
    <source>
        <dbReference type="HAMAP-Rule" id="MF_00020"/>
    </source>
</evidence>
<dbReference type="EC" id="2.7.2.1" evidence="9"/>
<dbReference type="PANTHER" id="PTHR21060:SF21">
    <property type="entry name" value="ACETATE KINASE"/>
    <property type="match status" value="1"/>
</dbReference>
<evidence type="ECO:0000256" key="3">
    <source>
        <dbReference type="ARBA" id="ARBA00022679"/>
    </source>
</evidence>
<keyword evidence="4 9" id="KW-0479">Metal-binding</keyword>
<comment type="similarity">
    <text evidence="1 9 10">Belongs to the acetokinase family.</text>
</comment>
<evidence type="ECO:0000256" key="1">
    <source>
        <dbReference type="ARBA" id="ARBA00008748"/>
    </source>
</evidence>
<comment type="cofactor">
    <cofactor evidence="9">
        <name>Mg(2+)</name>
        <dbReference type="ChEBI" id="CHEBI:18420"/>
    </cofactor>
    <cofactor evidence="9">
        <name>Mn(2+)</name>
        <dbReference type="ChEBI" id="CHEBI:29035"/>
    </cofactor>
    <text evidence="9">Mg(2+). Can also accept Mn(2+).</text>
</comment>
<comment type="catalytic activity">
    <reaction evidence="9">
        <text>acetate + ATP = acetyl phosphate + ADP</text>
        <dbReference type="Rhea" id="RHEA:11352"/>
        <dbReference type="ChEBI" id="CHEBI:22191"/>
        <dbReference type="ChEBI" id="CHEBI:30089"/>
        <dbReference type="ChEBI" id="CHEBI:30616"/>
        <dbReference type="ChEBI" id="CHEBI:456216"/>
        <dbReference type="EC" id="2.7.2.1"/>
    </reaction>
</comment>
<dbReference type="CDD" id="cd24010">
    <property type="entry name" value="ASKHA_NBD_AcK_PK"/>
    <property type="match status" value="1"/>
</dbReference>
<dbReference type="PRINTS" id="PR00471">
    <property type="entry name" value="ACETATEKNASE"/>
</dbReference>
<feature type="site" description="Transition state stabilizer" evidence="9">
    <location>
        <position position="175"/>
    </location>
</feature>
<feature type="binding site" evidence="9">
    <location>
        <position position="381"/>
    </location>
    <ligand>
        <name>Mg(2+)</name>
        <dbReference type="ChEBI" id="CHEBI:18420"/>
    </ligand>
</feature>
<dbReference type="InterPro" id="IPR004372">
    <property type="entry name" value="Ac/propionate_kinase"/>
</dbReference>
<evidence type="ECO:0000256" key="2">
    <source>
        <dbReference type="ARBA" id="ARBA00022490"/>
    </source>
</evidence>
<name>A0A851GNR1_9BACT</name>
<dbReference type="GO" id="GO:0000287">
    <property type="term" value="F:magnesium ion binding"/>
    <property type="evidence" value="ECO:0007669"/>
    <property type="project" value="UniProtKB-UniRule"/>
</dbReference>
<dbReference type="Gene3D" id="3.30.420.40">
    <property type="match status" value="2"/>
</dbReference>
<dbReference type="AlphaFoldDB" id="A0A851GNR1"/>
<proteinExistence type="inferred from homology"/>
<feature type="binding site" evidence="9">
    <location>
        <begin position="203"/>
        <end position="207"/>
    </location>
    <ligand>
        <name>ATP</name>
        <dbReference type="ChEBI" id="CHEBI:30616"/>
    </ligand>
</feature>
<comment type="subcellular location">
    <subcellularLocation>
        <location evidence="9">Cytoplasm</location>
    </subcellularLocation>
</comment>
<feature type="binding site" evidence="9">
    <location>
        <position position="86"/>
    </location>
    <ligand>
        <name>substrate</name>
    </ligand>
</feature>
<dbReference type="EMBL" id="JACBAZ010000006">
    <property type="protein sequence ID" value="NWK56765.1"/>
    <property type="molecule type" value="Genomic_DNA"/>
</dbReference>